<evidence type="ECO:0000256" key="4">
    <source>
        <dbReference type="SAM" id="Phobius"/>
    </source>
</evidence>
<dbReference type="InterPro" id="IPR018060">
    <property type="entry name" value="HTH_AraC"/>
</dbReference>
<dbReference type="GO" id="GO:0003700">
    <property type="term" value="F:DNA-binding transcription factor activity"/>
    <property type="evidence" value="ECO:0007669"/>
    <property type="project" value="InterPro"/>
</dbReference>
<feature type="transmembrane region" description="Helical" evidence="4">
    <location>
        <begin position="275"/>
        <end position="295"/>
    </location>
</feature>
<evidence type="ECO:0000256" key="1">
    <source>
        <dbReference type="ARBA" id="ARBA00023015"/>
    </source>
</evidence>
<accession>A0A1B1YLK8</accession>
<dbReference type="SMART" id="SM00342">
    <property type="entry name" value="HTH_ARAC"/>
    <property type="match status" value="1"/>
</dbReference>
<dbReference type="PANTHER" id="PTHR43280:SF27">
    <property type="entry name" value="TRANSCRIPTIONAL REGULATOR MTLR"/>
    <property type="match status" value="1"/>
</dbReference>
<dbReference type="Gene3D" id="1.10.10.60">
    <property type="entry name" value="Homeodomain-like"/>
    <property type="match status" value="2"/>
</dbReference>
<evidence type="ECO:0000256" key="3">
    <source>
        <dbReference type="ARBA" id="ARBA00023163"/>
    </source>
</evidence>
<dbReference type="PROSITE" id="PS01124">
    <property type="entry name" value="HTH_ARAC_FAMILY_2"/>
    <property type="match status" value="1"/>
</dbReference>
<proteinExistence type="predicted"/>
<dbReference type="AlphaFoldDB" id="A0A1B1YLK8"/>
<sequence>MNLLKSKNFKKYMISYLMILIVPFLVSGPVYNKAVSIMREDSIRFTSTNLNSIKDLLEQEFIYIDNNILNLSQKPELRRIINLDNPSEGSSTMYWFFEFFEFLNNNLNFESIHTNDKVYLLLNKNNNKSVFAKRFASFDFNDFYTNYFNYENIDYDQWYEIYFGKYHFRQTLPSQNITVNGKKGEYITLLYTMPVGLGSDFSNKYEGVIAYLFDASELRKMLNNSVAENGGWAYILDENNQIIISTNPELSHQLVKLNVQAEGHTVTKIDGRDMLVVYTKSSYMPWLFVSIFPLYNVTEDLNGFRNISVAILIIALIIGISVSVYLSYKNTKPIHNLLGLFPWQGLNINIYRKNELNQLMETIQGIINDNNYMKNTIVTQYNHLRIIYFEKLLKGELKNQNDLDVARKYLDIEQKGSYYVVMLVRIHSMNQLFNDEISLEQDIYRLALDKTLTDASGSRGYVHILDPNEIAVILVFENNTDYKYHLNNIINEVNHIFMTNFTIMPIISIGNLYDNLLDIHLSMKEATYAADYVMNQNRKDTVIWYQDLDLGSNNAGYYYTNDFETRIITFTKSGNWSELKPLLGNLYLNTISNKNISDQMKSVLLNDLCATLVKLSMELKTDIDMESIENAISTGNLEQYYNVLKAEYKKICTTLSSNKKSRNEKLKKEILEYIQSNFTDPNLCVASLSQKFNLSESYFSQFFKEQTGENFSHYLENLRIKHASSLLLDERLSVDEIARQSGYNNASTFRRAFKRIMFVSPTEYIKLHK</sequence>
<feature type="domain" description="HTH araC/xylS-type" evidence="5">
    <location>
        <begin position="668"/>
        <end position="767"/>
    </location>
</feature>
<name>A0A1B1YLK8_THEST</name>
<evidence type="ECO:0000256" key="2">
    <source>
        <dbReference type="ARBA" id="ARBA00023125"/>
    </source>
</evidence>
<evidence type="ECO:0000313" key="6">
    <source>
        <dbReference type="EMBL" id="ANX01677.1"/>
    </source>
</evidence>
<dbReference type="RefSeq" id="WP_065820904.1">
    <property type="nucleotide sequence ID" value="NZ_CP014673.1"/>
</dbReference>
<dbReference type="Pfam" id="PF12833">
    <property type="entry name" value="HTH_18"/>
    <property type="match status" value="1"/>
</dbReference>
<dbReference type="EMBL" id="CP014673">
    <property type="protein sequence ID" value="ANX01677.1"/>
    <property type="molecule type" value="Genomic_DNA"/>
</dbReference>
<feature type="transmembrane region" description="Helical" evidence="4">
    <location>
        <begin position="307"/>
        <end position="328"/>
    </location>
</feature>
<dbReference type="PANTHER" id="PTHR43280">
    <property type="entry name" value="ARAC-FAMILY TRANSCRIPTIONAL REGULATOR"/>
    <property type="match status" value="1"/>
</dbReference>
<keyword evidence="3" id="KW-0804">Transcription</keyword>
<feature type="transmembrane region" description="Helical" evidence="4">
    <location>
        <begin position="12"/>
        <end position="31"/>
    </location>
</feature>
<evidence type="ECO:0000313" key="7">
    <source>
        <dbReference type="Proteomes" id="UP000092931"/>
    </source>
</evidence>
<dbReference type="Gene3D" id="3.30.450.20">
    <property type="entry name" value="PAS domain"/>
    <property type="match status" value="1"/>
</dbReference>
<keyword evidence="4" id="KW-0812">Transmembrane</keyword>
<keyword evidence="4" id="KW-0472">Membrane</keyword>
<keyword evidence="4" id="KW-1133">Transmembrane helix</keyword>
<dbReference type="SUPFAM" id="SSF46689">
    <property type="entry name" value="Homeodomain-like"/>
    <property type="match status" value="1"/>
</dbReference>
<keyword evidence="2" id="KW-0238">DNA-binding</keyword>
<gene>
    <name evidence="6" type="ORF">CSTERLE_08845</name>
</gene>
<protein>
    <recommendedName>
        <fullName evidence="5">HTH araC/xylS-type domain-containing protein</fullName>
    </recommendedName>
</protein>
<keyword evidence="1" id="KW-0805">Transcription regulation</keyword>
<evidence type="ECO:0000259" key="5">
    <source>
        <dbReference type="PROSITE" id="PS01124"/>
    </source>
</evidence>
<organism evidence="6 7">
    <name type="scientific">Thermoclostridium stercorarium subsp. leptospartum DSM 9219</name>
    <dbReference type="NCBI Taxonomy" id="1346611"/>
    <lineage>
        <taxon>Bacteria</taxon>
        <taxon>Bacillati</taxon>
        <taxon>Bacillota</taxon>
        <taxon>Clostridia</taxon>
        <taxon>Eubacteriales</taxon>
        <taxon>Oscillospiraceae</taxon>
        <taxon>Thermoclostridium</taxon>
    </lineage>
</organism>
<reference evidence="6 7" key="1">
    <citation type="submission" date="2016-02" db="EMBL/GenBank/DDBJ databases">
        <title>Comparison of Clostridium stercorarium subspecies using comparative genomics and transcriptomics.</title>
        <authorList>
            <person name="Schellenberg J."/>
            <person name="Thallinger G."/>
            <person name="Levin D.B."/>
            <person name="Zhang X."/>
            <person name="Alvare G."/>
            <person name="Fristensky B."/>
            <person name="Sparling R."/>
        </authorList>
    </citation>
    <scope>NUCLEOTIDE SEQUENCE [LARGE SCALE GENOMIC DNA]</scope>
    <source>
        <strain evidence="6 7">DSM 9219</strain>
    </source>
</reference>
<dbReference type="GO" id="GO:0043565">
    <property type="term" value="F:sequence-specific DNA binding"/>
    <property type="evidence" value="ECO:0007669"/>
    <property type="project" value="InterPro"/>
</dbReference>
<dbReference type="Proteomes" id="UP000092931">
    <property type="component" value="Chromosome"/>
</dbReference>
<dbReference type="InterPro" id="IPR009057">
    <property type="entry name" value="Homeodomain-like_sf"/>
</dbReference>